<organism evidence="1 2">
    <name type="scientific">Streptomyces regalis</name>
    <dbReference type="NCBI Taxonomy" id="68262"/>
    <lineage>
        <taxon>Bacteria</taxon>
        <taxon>Bacillati</taxon>
        <taxon>Actinomycetota</taxon>
        <taxon>Actinomycetes</taxon>
        <taxon>Kitasatosporales</taxon>
        <taxon>Streptomycetaceae</taxon>
        <taxon>Streptomyces</taxon>
    </lineage>
</organism>
<dbReference type="Proteomes" id="UP000053923">
    <property type="component" value="Unassembled WGS sequence"/>
</dbReference>
<comment type="caution">
    <text evidence="1">The sequence shown here is derived from an EMBL/GenBank/DDBJ whole genome shotgun (WGS) entry which is preliminary data.</text>
</comment>
<dbReference type="CDD" id="cd02972">
    <property type="entry name" value="DsbA_family"/>
    <property type="match status" value="1"/>
</dbReference>
<dbReference type="AlphaFoldDB" id="A0A0X3UVQ8"/>
<dbReference type="OrthoDB" id="7185309at2"/>
<sequence length="98" mass="10262">MDLTVLVVPGCPHAPLVRKRLSLALDEPADTAVTWREITDNADAERLGMHGSPTLLINGADPLAPPGHPASLSCRVGPLPTVEQLRALLAEADRGGVV</sequence>
<name>A0A0X3UVQ8_9ACTN</name>
<dbReference type="RefSeq" id="WP_062704093.1">
    <property type="nucleotide sequence ID" value="NZ_LLZG01000160.1"/>
</dbReference>
<evidence type="ECO:0000313" key="2">
    <source>
        <dbReference type="Proteomes" id="UP000053923"/>
    </source>
</evidence>
<reference evidence="2" key="1">
    <citation type="submission" date="2015-10" db="EMBL/GenBank/DDBJ databases">
        <authorList>
            <person name="Ju K.-S."/>
            <person name="Doroghazi J.R."/>
            <person name="Metcalf W.W."/>
        </authorList>
    </citation>
    <scope>NUCLEOTIDE SEQUENCE [LARGE SCALE GENOMIC DNA]</scope>
    <source>
        <strain evidence="2">NRRL 3151</strain>
    </source>
</reference>
<evidence type="ECO:0000313" key="1">
    <source>
        <dbReference type="EMBL" id="KUL34976.1"/>
    </source>
</evidence>
<evidence type="ECO:0008006" key="3">
    <source>
        <dbReference type="Google" id="ProtNLM"/>
    </source>
</evidence>
<protein>
    <recommendedName>
        <fullName evidence="3">Alkylmercury lyase</fullName>
    </recommendedName>
</protein>
<keyword evidence="2" id="KW-1185">Reference proteome</keyword>
<dbReference type="EMBL" id="LLZG01000160">
    <property type="protein sequence ID" value="KUL34976.1"/>
    <property type="molecule type" value="Genomic_DNA"/>
</dbReference>
<proteinExistence type="predicted"/>
<gene>
    <name evidence="1" type="ORF">ADL12_20295</name>
</gene>
<accession>A0A0X3UVQ8</accession>